<dbReference type="Proteomes" id="UP000217103">
    <property type="component" value="Unassembled WGS sequence"/>
</dbReference>
<organism evidence="3 4">
    <name type="scientific">Thermostaphylospora chromogena</name>
    <dbReference type="NCBI Taxonomy" id="35622"/>
    <lineage>
        <taxon>Bacteria</taxon>
        <taxon>Bacillati</taxon>
        <taxon>Actinomycetota</taxon>
        <taxon>Actinomycetes</taxon>
        <taxon>Streptosporangiales</taxon>
        <taxon>Thermomonosporaceae</taxon>
        <taxon>Thermostaphylospora</taxon>
    </lineage>
</organism>
<reference evidence="3 4" key="1">
    <citation type="submission" date="2016-10" db="EMBL/GenBank/DDBJ databases">
        <authorList>
            <person name="de Groot N.N."/>
        </authorList>
    </citation>
    <scope>NUCLEOTIDE SEQUENCE [LARGE SCALE GENOMIC DNA]</scope>
    <source>
        <strain evidence="3 4">DSM 43794</strain>
    </source>
</reference>
<keyword evidence="2" id="KW-0732">Signal</keyword>
<dbReference type="Gene3D" id="2.50.20.20">
    <property type="match status" value="1"/>
</dbReference>
<accession>A0A1H1E1L6</accession>
<dbReference type="InterPro" id="IPR029046">
    <property type="entry name" value="LolA/LolB/LppX"/>
</dbReference>
<name>A0A1H1E1L6_9ACTN</name>
<sequence length="280" mass="29736">MRRITLAIAATGAVAALALTGCGSSPAQLGGVELAAAEVVQQSAQKAEAVTSYTVDAVVDVTGGEQRSGRIQGTMRYQSRPRLAADLTLNTVNFGGRDVPGGAHVILLEDTVYVNVDALNKALGATKPWLKASLSDLDAEDQKQAREMADRVRQFDLAGTVQMISTSKDVQAVGTETVGGVETTHYSGTFPVETALAQLDPDKRDRAREELAEIENMRFDMWADAQNLPRKITLSGEADEGSFNATMLFTGFNEPVEINAPPADQVGELPERTGDAPTGD</sequence>
<dbReference type="EMBL" id="FNKK01000002">
    <property type="protein sequence ID" value="SDQ82662.1"/>
    <property type="molecule type" value="Genomic_DNA"/>
</dbReference>
<feature type="chain" id="PRO_5011776415" description="Lipoprotein" evidence="2">
    <location>
        <begin position="28"/>
        <end position="280"/>
    </location>
</feature>
<keyword evidence="4" id="KW-1185">Reference proteome</keyword>
<evidence type="ECO:0000313" key="4">
    <source>
        <dbReference type="Proteomes" id="UP000217103"/>
    </source>
</evidence>
<evidence type="ECO:0000256" key="2">
    <source>
        <dbReference type="SAM" id="SignalP"/>
    </source>
</evidence>
<dbReference type="SUPFAM" id="SSF89392">
    <property type="entry name" value="Prokaryotic lipoproteins and lipoprotein localization factors"/>
    <property type="match status" value="1"/>
</dbReference>
<protein>
    <recommendedName>
        <fullName evidence="5">Lipoprotein</fullName>
    </recommendedName>
</protein>
<feature type="signal peptide" evidence="2">
    <location>
        <begin position="1"/>
        <end position="27"/>
    </location>
</feature>
<evidence type="ECO:0000313" key="3">
    <source>
        <dbReference type="EMBL" id="SDQ82662.1"/>
    </source>
</evidence>
<dbReference type="RefSeq" id="WP_093259005.1">
    <property type="nucleotide sequence ID" value="NZ_FNKK01000002.1"/>
</dbReference>
<evidence type="ECO:0000256" key="1">
    <source>
        <dbReference type="SAM" id="MobiDB-lite"/>
    </source>
</evidence>
<dbReference type="OrthoDB" id="3369896at2"/>
<gene>
    <name evidence="3" type="ORF">SAMN04489764_2275</name>
</gene>
<proteinExistence type="predicted"/>
<dbReference type="PROSITE" id="PS51257">
    <property type="entry name" value="PROKAR_LIPOPROTEIN"/>
    <property type="match status" value="1"/>
</dbReference>
<dbReference type="STRING" id="35622.SAMN04489764_2275"/>
<dbReference type="AlphaFoldDB" id="A0A1H1E1L6"/>
<evidence type="ECO:0008006" key="5">
    <source>
        <dbReference type="Google" id="ProtNLM"/>
    </source>
</evidence>
<feature type="region of interest" description="Disordered" evidence="1">
    <location>
        <begin position="257"/>
        <end position="280"/>
    </location>
</feature>